<dbReference type="STRING" id="205917.A0A4Y9XNV3"/>
<reference evidence="3 4" key="1">
    <citation type="submission" date="2019-02" db="EMBL/GenBank/DDBJ databases">
        <title>Genome sequencing of the rare red list fungi Dentipellis fragilis.</title>
        <authorList>
            <person name="Buettner E."/>
            <person name="Kellner H."/>
        </authorList>
    </citation>
    <scope>NUCLEOTIDE SEQUENCE [LARGE SCALE GENOMIC DNA]</scope>
    <source>
        <strain evidence="3 4">DSM 105465</strain>
    </source>
</reference>
<dbReference type="AlphaFoldDB" id="A0A4Y9XNV3"/>
<accession>A0A4Y9XNV3</accession>
<dbReference type="SUPFAM" id="SSF49777">
    <property type="entry name" value="PEBP-like"/>
    <property type="match status" value="1"/>
</dbReference>
<feature type="compositionally biased region" description="Pro residues" evidence="2">
    <location>
        <begin position="440"/>
        <end position="457"/>
    </location>
</feature>
<dbReference type="InterPro" id="IPR036610">
    <property type="entry name" value="PEBP-like_sf"/>
</dbReference>
<evidence type="ECO:0000256" key="1">
    <source>
        <dbReference type="SAM" id="Coils"/>
    </source>
</evidence>
<dbReference type="Gene3D" id="1.20.58.1180">
    <property type="match status" value="1"/>
</dbReference>
<feature type="compositionally biased region" description="Basic and acidic residues" evidence="2">
    <location>
        <begin position="54"/>
        <end position="77"/>
    </location>
</feature>
<dbReference type="CDD" id="cd00866">
    <property type="entry name" value="PEBP_euk"/>
    <property type="match status" value="1"/>
</dbReference>
<dbReference type="OrthoDB" id="2153661at2759"/>
<dbReference type="Gene3D" id="3.90.280.10">
    <property type="entry name" value="PEBP-like"/>
    <property type="match status" value="1"/>
</dbReference>
<feature type="region of interest" description="Disordered" evidence="2">
    <location>
        <begin position="145"/>
        <end position="199"/>
    </location>
</feature>
<gene>
    <name evidence="3" type="ORF">EVG20_g10831</name>
</gene>
<proteinExistence type="predicted"/>
<protein>
    <recommendedName>
        <fullName evidence="5">PEBP-like protein</fullName>
    </recommendedName>
</protein>
<dbReference type="InterPro" id="IPR008914">
    <property type="entry name" value="PEBP"/>
</dbReference>
<evidence type="ECO:0008006" key="5">
    <source>
        <dbReference type="Google" id="ProtNLM"/>
    </source>
</evidence>
<dbReference type="Pfam" id="PF01161">
    <property type="entry name" value="PBP"/>
    <property type="match status" value="1"/>
</dbReference>
<evidence type="ECO:0000313" key="3">
    <source>
        <dbReference type="EMBL" id="TFY51800.1"/>
    </source>
</evidence>
<dbReference type="PANTHER" id="PTHR11362">
    <property type="entry name" value="PHOSPHATIDYLETHANOLAMINE-BINDING PROTEIN"/>
    <property type="match status" value="1"/>
</dbReference>
<dbReference type="InterPro" id="IPR035810">
    <property type="entry name" value="PEBP_euk"/>
</dbReference>
<comment type="caution">
    <text evidence="3">The sequence shown here is derived from an EMBL/GenBank/DDBJ whole genome shotgun (WGS) entry which is preliminary data.</text>
</comment>
<feature type="coiled-coil region" evidence="1">
    <location>
        <begin position="230"/>
        <end position="257"/>
    </location>
</feature>
<evidence type="ECO:0000256" key="2">
    <source>
        <dbReference type="SAM" id="MobiDB-lite"/>
    </source>
</evidence>
<feature type="region of interest" description="Disordered" evidence="2">
    <location>
        <begin position="34"/>
        <end position="95"/>
    </location>
</feature>
<dbReference type="EMBL" id="SEOQ01001433">
    <property type="protein sequence ID" value="TFY51800.1"/>
    <property type="molecule type" value="Genomic_DNA"/>
</dbReference>
<feature type="compositionally biased region" description="Basic residues" evidence="2">
    <location>
        <begin position="184"/>
        <end position="196"/>
    </location>
</feature>
<feature type="region of interest" description="Disordered" evidence="2">
    <location>
        <begin position="434"/>
        <end position="458"/>
    </location>
</feature>
<name>A0A4Y9XNV3_9AGAM</name>
<keyword evidence="4" id="KW-1185">Reference proteome</keyword>
<sequence length="551" mass="62156">MSQSSAAPPHVYVADVSSDQQINLGEQNGAAVRISGKLRSSSELGSAGADSEDEILRPWPAHEDDARRSGVREDVRPAADFNFGRTPRDPKFPLPTRLSRASLAVLHSVDRLPPLVYPKAGKKRAMLALRRLRVAARPLVRTNATLQSTLASSPSPPPPPTNAKPADAESTSTATVDASEGKNTRGRHKRSYPTRRPHIDLEHPREWRRALAPGVLPAYDEALRVIYADAKAVQKEAQEVREKLEKGELKGEEAEKERKRLDVLDVMGEVNLPEVRWKAANGMADLNKPVYRHLVEKRWREDGALDLLMERVYQMQVIPDLIPELHPSLDLRVNFPEPPPESLYLRTRVKRKYAAVEPGTYLLNEQTRKPPRLYTTVFHTDPRLYTLLMVDPDVPDEENASFTTYLHWLQCVTPFSVRLCADDALLPDLMSHCRRRRPPSTSPRPTHPTSRPTPPAGTPYHRYVLLVLPQSSPTERITVPTGIERLGFDVRKFVEEYGLRVNGGGVHIWRAVWDEDSSKVWNDVLKLPEPRYGFAPKPDPYAEVKSKPKYV</sequence>
<organism evidence="3 4">
    <name type="scientific">Dentipellis fragilis</name>
    <dbReference type="NCBI Taxonomy" id="205917"/>
    <lineage>
        <taxon>Eukaryota</taxon>
        <taxon>Fungi</taxon>
        <taxon>Dikarya</taxon>
        <taxon>Basidiomycota</taxon>
        <taxon>Agaricomycotina</taxon>
        <taxon>Agaricomycetes</taxon>
        <taxon>Russulales</taxon>
        <taxon>Hericiaceae</taxon>
        <taxon>Dentipellis</taxon>
    </lineage>
</organism>
<evidence type="ECO:0000313" key="4">
    <source>
        <dbReference type="Proteomes" id="UP000298327"/>
    </source>
</evidence>
<dbReference type="Proteomes" id="UP000298327">
    <property type="component" value="Unassembled WGS sequence"/>
</dbReference>
<dbReference type="PANTHER" id="PTHR11362:SF82">
    <property type="entry name" value="PHOSPHATIDYLETHANOLAMINE-BINDING PROTEIN 4"/>
    <property type="match status" value="1"/>
</dbReference>
<keyword evidence="1" id="KW-0175">Coiled coil</keyword>